<dbReference type="Proteomes" id="UP000683360">
    <property type="component" value="Unassembled WGS sequence"/>
</dbReference>
<keyword evidence="1" id="KW-0378">Hydrolase</keyword>
<comment type="caution">
    <text evidence="2">The sequence shown here is derived from an EMBL/GenBank/DDBJ whole genome shotgun (WGS) entry which is preliminary data.</text>
</comment>
<dbReference type="PANTHER" id="PTHR11046">
    <property type="entry name" value="OLIGORIBONUCLEASE, MITOCHONDRIAL"/>
    <property type="match status" value="1"/>
</dbReference>
<dbReference type="AlphaFoldDB" id="A0A8S3S8F2"/>
<accession>A0A8S3S8F2</accession>
<keyword evidence="1" id="KW-0540">Nuclease</keyword>
<evidence type="ECO:0000313" key="2">
    <source>
        <dbReference type="EMBL" id="CAG2214472.1"/>
    </source>
</evidence>
<evidence type="ECO:0000313" key="3">
    <source>
        <dbReference type="Proteomes" id="UP000683360"/>
    </source>
</evidence>
<proteinExistence type="predicted"/>
<organism evidence="2 3">
    <name type="scientific">Mytilus edulis</name>
    <name type="common">Blue mussel</name>
    <dbReference type="NCBI Taxonomy" id="6550"/>
    <lineage>
        <taxon>Eukaryota</taxon>
        <taxon>Metazoa</taxon>
        <taxon>Spiralia</taxon>
        <taxon>Lophotrochozoa</taxon>
        <taxon>Mollusca</taxon>
        <taxon>Bivalvia</taxon>
        <taxon>Autobranchia</taxon>
        <taxon>Pteriomorphia</taxon>
        <taxon>Mytilida</taxon>
        <taxon>Mytiloidea</taxon>
        <taxon>Mytilidae</taxon>
        <taxon>Mytilinae</taxon>
        <taxon>Mytilus</taxon>
    </lineage>
</organism>
<protein>
    <submittedName>
        <fullName evidence="2">Uncharacterized protein</fullName>
    </submittedName>
</protein>
<sequence>MNSISVAAAQINGVFKSVEDACKRENIDINYAFVIQLRDILRYEQQNIQEKLPSLLKKVNSRVKIPSKISDLIRKIENKFDKANTEELKEKVLREVLLLSEDSTVIGIHCSKFRIFSNNLYNFVCGQVTNGVVYELEKFRSSNNYTFTELTKWVHHIVGLKSETFSEHAMRYSVKSLLKNRLDMSRKGYSFSEQFLNETYTYPKMVTNKASSTDNLAEGCENPKSSLMDLATENSATQLNATKALFNELGEIYVSLTNEKNPEILTKVISKMVKTIHNTMSDRGPTNKPYVKLFEEWRKSLLPKALENWETLNEECQQSIIDIHDFYCGLHLLTNFADYSNKSLKKFEEISTAEKIGMKTLSQFSNWGTRSESAAQRLIRSCCNLLQIHGCETAGRPQQFNAYLFENGLKNYLVPFRGNRFNILFQNARAVYGHLTHIQDFIEMYGTGNNLLLSVNADIESKIALAGVRALGLVDVHINRPLWKLLDCNDVSITDMSQYYQKLHDRNNVFYKFSSEGKAFSVEMLKNNLIKIIQKYSSNIHIGVEIDLDVPRKEEHLRPLTERNELLKSEKDNLKNVRVVKNKAQF</sequence>
<gene>
    <name evidence="2" type="ORF">MEDL_28308</name>
</gene>
<dbReference type="InterPro" id="IPR022894">
    <property type="entry name" value="Oligoribonuclease"/>
</dbReference>
<name>A0A8S3S8F2_MYTED</name>
<keyword evidence="3" id="KW-1185">Reference proteome</keyword>
<evidence type="ECO:0000256" key="1">
    <source>
        <dbReference type="ARBA" id="ARBA00022722"/>
    </source>
</evidence>
<dbReference type="EMBL" id="CAJPWZ010001411">
    <property type="protein sequence ID" value="CAG2214472.1"/>
    <property type="molecule type" value="Genomic_DNA"/>
</dbReference>
<dbReference type="OrthoDB" id="6414146at2759"/>
<dbReference type="GO" id="GO:0000175">
    <property type="term" value="F:3'-5'-RNA exonuclease activity"/>
    <property type="evidence" value="ECO:0007669"/>
    <property type="project" value="InterPro"/>
</dbReference>
<dbReference type="PANTHER" id="PTHR11046:SF25">
    <property type="match status" value="1"/>
</dbReference>
<reference evidence="2" key="1">
    <citation type="submission" date="2021-03" db="EMBL/GenBank/DDBJ databases">
        <authorList>
            <person name="Bekaert M."/>
        </authorList>
    </citation>
    <scope>NUCLEOTIDE SEQUENCE</scope>
</reference>